<name>A0A327WYJ0_9GAMM</name>
<reference evidence="1 2" key="1">
    <citation type="submission" date="2018-06" db="EMBL/GenBank/DDBJ databases">
        <title>Genomic Encyclopedia of Type Strains, Phase III (KMG-III): the genomes of soil and plant-associated and newly described type strains.</title>
        <authorList>
            <person name="Whitman W."/>
        </authorList>
    </citation>
    <scope>NUCLEOTIDE SEQUENCE [LARGE SCALE GENOMIC DNA]</scope>
    <source>
        <strain evidence="1 2">CGMCC 1.15366</strain>
    </source>
</reference>
<dbReference type="Proteomes" id="UP000249203">
    <property type="component" value="Unassembled WGS sequence"/>
</dbReference>
<evidence type="ECO:0000313" key="1">
    <source>
        <dbReference type="EMBL" id="RAJ96908.1"/>
    </source>
</evidence>
<dbReference type="EMBL" id="QLMD01000007">
    <property type="protein sequence ID" value="RAJ96908.1"/>
    <property type="molecule type" value="Genomic_DNA"/>
</dbReference>
<accession>A0A327WYJ0</accession>
<dbReference type="AlphaFoldDB" id="A0A327WYJ0"/>
<evidence type="ECO:0008006" key="3">
    <source>
        <dbReference type="Google" id="ProtNLM"/>
    </source>
</evidence>
<evidence type="ECO:0000313" key="2">
    <source>
        <dbReference type="Proteomes" id="UP000249203"/>
    </source>
</evidence>
<sequence>MAFGVNMLSLKGRLSRHVTRCLIGLGMVSTSMCVSSAMASEEVTSSGFALEYQGIQAHYSDLPEIGDWMPENKFNERGLALRWEFDNQWFVEGRASRGRHLRYLLEVEENEDGEAEFEQADGRNTAYALGFGKRIWLNSYFSVLPSVSYVHRVIDTPALASNFDGRAFEPTRTREHSAAVGIKAEYRVISRFAVSLNFHMLSSGERQQGIGVAYYFY</sequence>
<comment type="caution">
    <text evidence="1">The sequence shown here is derived from an EMBL/GenBank/DDBJ whole genome shotgun (WGS) entry which is preliminary data.</text>
</comment>
<protein>
    <recommendedName>
        <fullName evidence="3">Outer membrane protein with beta-barrel domain</fullName>
    </recommendedName>
</protein>
<organism evidence="1 2">
    <name type="scientific">Aliidiomarina maris</name>
    <dbReference type="NCBI Taxonomy" id="531312"/>
    <lineage>
        <taxon>Bacteria</taxon>
        <taxon>Pseudomonadati</taxon>
        <taxon>Pseudomonadota</taxon>
        <taxon>Gammaproteobacteria</taxon>
        <taxon>Alteromonadales</taxon>
        <taxon>Idiomarinaceae</taxon>
        <taxon>Aliidiomarina</taxon>
    </lineage>
</organism>
<gene>
    <name evidence="1" type="ORF">B0I24_107123</name>
</gene>
<proteinExistence type="predicted"/>